<dbReference type="AlphaFoldDB" id="A0A3L6PEH0"/>
<reference evidence="3" key="1">
    <citation type="journal article" date="2019" name="Nat. Commun.">
        <title>The genome of broomcorn millet.</title>
        <authorList>
            <person name="Zou C."/>
            <person name="Miki D."/>
            <person name="Li D."/>
            <person name="Tang Q."/>
            <person name="Xiao L."/>
            <person name="Rajput S."/>
            <person name="Deng P."/>
            <person name="Jia W."/>
            <person name="Huang R."/>
            <person name="Zhang M."/>
            <person name="Sun Y."/>
            <person name="Hu J."/>
            <person name="Fu X."/>
            <person name="Schnable P.S."/>
            <person name="Li F."/>
            <person name="Zhang H."/>
            <person name="Feng B."/>
            <person name="Zhu X."/>
            <person name="Liu R."/>
            <person name="Schnable J.C."/>
            <person name="Zhu J.-K."/>
            <person name="Zhang H."/>
        </authorList>
    </citation>
    <scope>NUCLEOTIDE SEQUENCE [LARGE SCALE GENOMIC DNA]</scope>
</reference>
<feature type="compositionally biased region" description="Basic and acidic residues" evidence="1">
    <location>
        <begin position="205"/>
        <end position="215"/>
    </location>
</feature>
<feature type="region of interest" description="Disordered" evidence="1">
    <location>
        <begin position="275"/>
        <end position="354"/>
    </location>
</feature>
<feature type="compositionally biased region" description="Basic and acidic residues" evidence="1">
    <location>
        <begin position="281"/>
        <end position="292"/>
    </location>
</feature>
<accession>A0A3L6PEH0</accession>
<evidence type="ECO:0000313" key="2">
    <source>
        <dbReference type="EMBL" id="RLM54761.1"/>
    </source>
</evidence>
<organism evidence="2 3">
    <name type="scientific">Panicum miliaceum</name>
    <name type="common">Proso millet</name>
    <name type="synonym">Broomcorn millet</name>
    <dbReference type="NCBI Taxonomy" id="4540"/>
    <lineage>
        <taxon>Eukaryota</taxon>
        <taxon>Viridiplantae</taxon>
        <taxon>Streptophyta</taxon>
        <taxon>Embryophyta</taxon>
        <taxon>Tracheophyta</taxon>
        <taxon>Spermatophyta</taxon>
        <taxon>Magnoliopsida</taxon>
        <taxon>Liliopsida</taxon>
        <taxon>Poales</taxon>
        <taxon>Poaceae</taxon>
        <taxon>PACMAD clade</taxon>
        <taxon>Panicoideae</taxon>
        <taxon>Panicodae</taxon>
        <taxon>Paniceae</taxon>
        <taxon>Panicinae</taxon>
        <taxon>Panicum</taxon>
        <taxon>Panicum sect. Panicum</taxon>
    </lineage>
</organism>
<sequence>MSYWRLSIMEESQLEDLVAKGLLPPKAAAHCRVPLVEHEELHPEPRKELEAPFPAFTGARPVKPNSWTWGPPTSEKGRMAFLERALWKRVTEEGLDRVRLFSTIRARRVIPLAVRTTKMWEYTGPSDPDRVSPEDMPDDNVWSWVEFVLKVGNQQTIGGLDAFDKGHLPNLDSVVLNPVCICLRGQPAQPSKPLEASLAKKKKRAEKDRDVVKEEYELEPSTDYDDGGCSEEEESEWGNADSFMVKPRGTTGSEIPEGSGMSASALEVRKLVAEGNAAPTEEAKLARVEKHSRAPQMPSPSGQRAGPEARSMMTKLTDPPCDLQNTDPRESAGSAPGLSHAMGHGLGSPPGVWSDSMMVTLGDDVEHVPWRPSLGWFAPTQGWG</sequence>
<dbReference type="PANTHER" id="PTHR33026:SF7">
    <property type="entry name" value="OS03G0100275 PROTEIN"/>
    <property type="match status" value="1"/>
</dbReference>
<keyword evidence="3" id="KW-1185">Reference proteome</keyword>
<dbReference type="PANTHER" id="PTHR33026">
    <property type="entry name" value="OS06G0360600 PROTEIN"/>
    <property type="match status" value="1"/>
</dbReference>
<dbReference type="Proteomes" id="UP000275267">
    <property type="component" value="Unassembled WGS sequence"/>
</dbReference>
<proteinExistence type="predicted"/>
<evidence type="ECO:0000313" key="3">
    <source>
        <dbReference type="Proteomes" id="UP000275267"/>
    </source>
</evidence>
<protein>
    <submittedName>
        <fullName evidence="2">Uncharacterized protein</fullName>
    </submittedName>
</protein>
<feature type="region of interest" description="Disordered" evidence="1">
    <location>
        <begin position="187"/>
        <end position="262"/>
    </location>
</feature>
<comment type="caution">
    <text evidence="2">The sequence shown here is derived from an EMBL/GenBank/DDBJ whole genome shotgun (WGS) entry which is preliminary data.</text>
</comment>
<gene>
    <name evidence="2" type="ORF">C2845_PM10G12180</name>
</gene>
<name>A0A3L6PEH0_PANMI</name>
<evidence type="ECO:0000256" key="1">
    <source>
        <dbReference type="SAM" id="MobiDB-lite"/>
    </source>
</evidence>
<dbReference type="EMBL" id="PQIB02000018">
    <property type="protein sequence ID" value="RLM54761.1"/>
    <property type="molecule type" value="Genomic_DNA"/>
</dbReference>
<feature type="compositionally biased region" description="Acidic residues" evidence="1">
    <location>
        <begin position="216"/>
        <end position="236"/>
    </location>
</feature>